<accession>A0A0V0UF66</accession>
<name>A0A0V0UF66_9BILA</name>
<dbReference type="AlphaFoldDB" id="A0A0V0UF66"/>
<comment type="caution">
    <text evidence="1">The sequence shown here is derived from an EMBL/GenBank/DDBJ whole genome shotgun (WGS) entry which is preliminary data.</text>
</comment>
<keyword evidence="2" id="KW-1185">Reference proteome</keyword>
<proteinExistence type="predicted"/>
<sequence>MKKYTYQYNVENVKLIEERRFVFTAALILQIVYLSENQTQRKLFTDILHILLKISIFLNLFSWQV</sequence>
<evidence type="ECO:0000313" key="1">
    <source>
        <dbReference type="EMBL" id="KRX49929.1"/>
    </source>
</evidence>
<gene>
    <name evidence="1" type="ORF">T05_15820</name>
</gene>
<protein>
    <submittedName>
        <fullName evidence="1">Uncharacterized protein</fullName>
    </submittedName>
</protein>
<dbReference type="EMBL" id="JYDJ01000011">
    <property type="protein sequence ID" value="KRX49929.1"/>
    <property type="molecule type" value="Genomic_DNA"/>
</dbReference>
<organism evidence="1 2">
    <name type="scientific">Trichinella murrelli</name>
    <dbReference type="NCBI Taxonomy" id="144512"/>
    <lineage>
        <taxon>Eukaryota</taxon>
        <taxon>Metazoa</taxon>
        <taxon>Ecdysozoa</taxon>
        <taxon>Nematoda</taxon>
        <taxon>Enoplea</taxon>
        <taxon>Dorylaimia</taxon>
        <taxon>Trichinellida</taxon>
        <taxon>Trichinellidae</taxon>
        <taxon>Trichinella</taxon>
    </lineage>
</organism>
<reference evidence="1 2" key="1">
    <citation type="submission" date="2015-01" db="EMBL/GenBank/DDBJ databases">
        <title>Evolution of Trichinella species and genotypes.</title>
        <authorList>
            <person name="Korhonen P.K."/>
            <person name="Edoardo P."/>
            <person name="Giuseppe L.R."/>
            <person name="Gasser R.B."/>
        </authorList>
    </citation>
    <scope>NUCLEOTIDE SEQUENCE [LARGE SCALE GENOMIC DNA]</scope>
    <source>
        <strain evidence="1">ISS417</strain>
    </source>
</reference>
<dbReference type="Proteomes" id="UP000055048">
    <property type="component" value="Unassembled WGS sequence"/>
</dbReference>
<evidence type="ECO:0000313" key="2">
    <source>
        <dbReference type="Proteomes" id="UP000055048"/>
    </source>
</evidence>